<evidence type="ECO:0000259" key="8">
    <source>
        <dbReference type="PROSITE" id="PS50893"/>
    </source>
</evidence>
<dbReference type="InterPro" id="IPR036640">
    <property type="entry name" value="ABC1_TM_sf"/>
</dbReference>
<feature type="transmembrane region" description="Helical" evidence="7">
    <location>
        <begin position="167"/>
        <end position="185"/>
    </location>
</feature>
<sequence length="555" mass="60580">MSKRRPQSLTFKSLLIENPFGLLVSVLIGAVASLAAVALLGISGWFLSAAGLASVLGTALVFDFFTPGASVRLMAILRTAGRYGEQVFSHDHLLGLLRSLRLWVWDQRVSTAPGRLHKQTRGDLLQRLVGDLDQIIKWPLAVVMPWVYSFLGCLALLGLAWWVAPVLAIPVVVFALFQLLVWPWLANRLALQSVYQMQALSIHRRSRFMSVFSSLITLTIRGHWQDYSKRLNTLDDRQCTAQAVIQRVVSRIKLAIQLTSLVLIVSLLGMSLQIVNGDLMLQETIAGPMLVALVLAALGVNELVQPMAMAFLAQGQSKVGLKRLNQLQPESSRKADSTQCTPVTSPASLQLYDFSGCYPGRVMPPISMGVYANERVRLSGKSGSGKSTLLAALAGDLESKGKAKVNGESLSLYQNESWRKKVGYLPQESIIFQQSLAANLRLGAPNASDGELLRVLSVMGLSEWVAALPNGLDTLLGAQGRDVSGGQARRIALARILLRKADVLLLDEPFDGLDRASIKRVCDALRSPEFAPNLLLYVSHVDSDLDGYATQTIEF</sequence>
<feature type="transmembrane region" description="Helical" evidence="7">
    <location>
        <begin position="45"/>
        <end position="65"/>
    </location>
</feature>
<evidence type="ECO:0000256" key="3">
    <source>
        <dbReference type="ARBA" id="ARBA00022741"/>
    </source>
</evidence>
<keyword evidence="3" id="KW-0547">Nucleotide-binding</keyword>
<dbReference type="SUPFAM" id="SSF90123">
    <property type="entry name" value="ABC transporter transmembrane region"/>
    <property type="match status" value="1"/>
</dbReference>
<evidence type="ECO:0000256" key="1">
    <source>
        <dbReference type="ARBA" id="ARBA00004651"/>
    </source>
</evidence>
<reference evidence="11" key="1">
    <citation type="journal article" date="2019" name="Int. J. Syst. Evol. Microbiol.">
        <title>The Global Catalogue of Microorganisms (GCM) 10K type strain sequencing project: providing services to taxonomists for standard genome sequencing and annotation.</title>
        <authorList>
            <consortium name="The Broad Institute Genomics Platform"/>
            <consortium name="The Broad Institute Genome Sequencing Center for Infectious Disease"/>
            <person name="Wu L."/>
            <person name="Ma J."/>
        </authorList>
    </citation>
    <scope>NUCLEOTIDE SEQUENCE [LARGE SCALE GENOMIC DNA]</scope>
    <source>
        <strain evidence="11">JCM 30774</strain>
    </source>
</reference>
<evidence type="ECO:0000256" key="7">
    <source>
        <dbReference type="SAM" id="Phobius"/>
    </source>
</evidence>
<dbReference type="InterPro" id="IPR017871">
    <property type="entry name" value="ABC_transporter-like_CS"/>
</dbReference>
<dbReference type="PROSITE" id="PS00211">
    <property type="entry name" value="ABC_TRANSPORTER_1"/>
    <property type="match status" value="1"/>
</dbReference>
<comment type="caution">
    <text evidence="10">The sequence shown here is derived from an EMBL/GenBank/DDBJ whole genome shotgun (WGS) entry which is preliminary data.</text>
</comment>
<dbReference type="Pfam" id="PF00005">
    <property type="entry name" value="ABC_tran"/>
    <property type="match status" value="1"/>
</dbReference>
<dbReference type="PANTHER" id="PTHR24221:SF654">
    <property type="entry name" value="ATP-BINDING CASSETTE SUB-FAMILY B MEMBER 6"/>
    <property type="match status" value="1"/>
</dbReference>
<feature type="transmembrane region" description="Helical" evidence="7">
    <location>
        <begin position="140"/>
        <end position="161"/>
    </location>
</feature>
<dbReference type="InterPro" id="IPR039421">
    <property type="entry name" value="Type_1_exporter"/>
</dbReference>
<gene>
    <name evidence="10" type="ORF">ACFQ45_03220</name>
</gene>
<evidence type="ECO:0000313" key="10">
    <source>
        <dbReference type="EMBL" id="MFD1382358.1"/>
    </source>
</evidence>
<evidence type="ECO:0000256" key="4">
    <source>
        <dbReference type="ARBA" id="ARBA00022840"/>
    </source>
</evidence>
<keyword evidence="11" id="KW-1185">Reference proteome</keyword>
<dbReference type="Gene3D" id="3.40.50.300">
    <property type="entry name" value="P-loop containing nucleotide triphosphate hydrolases"/>
    <property type="match status" value="1"/>
</dbReference>
<feature type="transmembrane region" description="Helical" evidence="7">
    <location>
        <begin position="254"/>
        <end position="275"/>
    </location>
</feature>
<keyword evidence="5 7" id="KW-1133">Transmembrane helix</keyword>
<dbReference type="InterPro" id="IPR003593">
    <property type="entry name" value="AAA+_ATPase"/>
</dbReference>
<protein>
    <submittedName>
        <fullName evidence="10">Amino acid ABC transporter ATP-binding/permease protein</fullName>
    </submittedName>
</protein>
<organism evidence="10 11">
    <name type="scientific">Rhodanobacter aciditrophus</name>
    <dbReference type="NCBI Taxonomy" id="1623218"/>
    <lineage>
        <taxon>Bacteria</taxon>
        <taxon>Pseudomonadati</taxon>
        <taxon>Pseudomonadota</taxon>
        <taxon>Gammaproteobacteria</taxon>
        <taxon>Lysobacterales</taxon>
        <taxon>Rhodanobacteraceae</taxon>
        <taxon>Rhodanobacter</taxon>
    </lineage>
</organism>
<evidence type="ECO:0000256" key="6">
    <source>
        <dbReference type="ARBA" id="ARBA00023136"/>
    </source>
</evidence>
<dbReference type="SMART" id="SM00382">
    <property type="entry name" value="AAA"/>
    <property type="match status" value="1"/>
</dbReference>
<keyword evidence="2 7" id="KW-0812">Transmembrane</keyword>
<evidence type="ECO:0000256" key="5">
    <source>
        <dbReference type="ARBA" id="ARBA00022989"/>
    </source>
</evidence>
<evidence type="ECO:0000259" key="9">
    <source>
        <dbReference type="PROSITE" id="PS50929"/>
    </source>
</evidence>
<proteinExistence type="predicted"/>
<dbReference type="InterPro" id="IPR003439">
    <property type="entry name" value="ABC_transporter-like_ATP-bd"/>
</dbReference>
<dbReference type="Gene3D" id="1.20.1560.10">
    <property type="entry name" value="ABC transporter type 1, transmembrane domain"/>
    <property type="match status" value="1"/>
</dbReference>
<feature type="transmembrane region" description="Helical" evidence="7">
    <location>
        <begin position="287"/>
        <end position="313"/>
    </location>
</feature>
<dbReference type="EMBL" id="JBHTMN010000004">
    <property type="protein sequence ID" value="MFD1382358.1"/>
    <property type="molecule type" value="Genomic_DNA"/>
</dbReference>
<feature type="transmembrane region" description="Helical" evidence="7">
    <location>
        <begin position="20"/>
        <end position="39"/>
    </location>
</feature>
<keyword evidence="4 10" id="KW-0067">ATP-binding</keyword>
<dbReference type="Proteomes" id="UP001597059">
    <property type="component" value="Unassembled WGS sequence"/>
</dbReference>
<accession>A0ABW4AWZ9</accession>
<keyword evidence="6 7" id="KW-0472">Membrane</keyword>
<dbReference type="RefSeq" id="WP_377365280.1">
    <property type="nucleotide sequence ID" value="NZ_JBHTMN010000004.1"/>
</dbReference>
<dbReference type="PROSITE" id="PS50893">
    <property type="entry name" value="ABC_TRANSPORTER_2"/>
    <property type="match status" value="1"/>
</dbReference>
<comment type="subcellular location">
    <subcellularLocation>
        <location evidence="1">Cell membrane</location>
        <topology evidence="1">Multi-pass membrane protein</topology>
    </subcellularLocation>
</comment>
<dbReference type="PROSITE" id="PS50929">
    <property type="entry name" value="ABC_TM1F"/>
    <property type="match status" value="1"/>
</dbReference>
<dbReference type="GO" id="GO:0005524">
    <property type="term" value="F:ATP binding"/>
    <property type="evidence" value="ECO:0007669"/>
    <property type="project" value="UniProtKB-KW"/>
</dbReference>
<dbReference type="SUPFAM" id="SSF52540">
    <property type="entry name" value="P-loop containing nucleoside triphosphate hydrolases"/>
    <property type="match status" value="1"/>
</dbReference>
<dbReference type="InterPro" id="IPR027417">
    <property type="entry name" value="P-loop_NTPase"/>
</dbReference>
<dbReference type="PANTHER" id="PTHR24221">
    <property type="entry name" value="ATP-BINDING CASSETTE SUB-FAMILY B"/>
    <property type="match status" value="1"/>
</dbReference>
<feature type="domain" description="ABC transporter" evidence="8">
    <location>
        <begin position="347"/>
        <end position="553"/>
    </location>
</feature>
<evidence type="ECO:0000313" key="11">
    <source>
        <dbReference type="Proteomes" id="UP001597059"/>
    </source>
</evidence>
<name>A0ABW4AWZ9_9GAMM</name>
<feature type="domain" description="ABC transmembrane type-1" evidence="9">
    <location>
        <begin position="23"/>
        <end position="311"/>
    </location>
</feature>
<evidence type="ECO:0000256" key="2">
    <source>
        <dbReference type="ARBA" id="ARBA00022692"/>
    </source>
</evidence>
<dbReference type="InterPro" id="IPR011527">
    <property type="entry name" value="ABC1_TM_dom"/>
</dbReference>